<evidence type="ECO:0000259" key="8">
    <source>
        <dbReference type="Pfam" id="PF12704"/>
    </source>
</evidence>
<evidence type="ECO:0000256" key="4">
    <source>
        <dbReference type="ARBA" id="ARBA00022989"/>
    </source>
</evidence>
<dbReference type="PANTHER" id="PTHR30489:SF0">
    <property type="entry name" value="LIPOPROTEIN-RELEASING SYSTEM TRANSMEMBRANE PROTEIN LOLE"/>
    <property type="match status" value="1"/>
</dbReference>
<evidence type="ECO:0000256" key="5">
    <source>
        <dbReference type="ARBA" id="ARBA00023136"/>
    </source>
</evidence>
<protein>
    <submittedName>
        <fullName evidence="9">LolE-like permease protein</fullName>
    </submittedName>
</protein>
<dbReference type="PANTHER" id="PTHR30489">
    <property type="entry name" value="LIPOPROTEIN-RELEASING SYSTEM TRANSMEMBRANE PROTEIN LOLE"/>
    <property type="match status" value="1"/>
</dbReference>
<name>A0A3B0Z705_9ZZZZ</name>
<keyword evidence="5 6" id="KW-0472">Membrane</keyword>
<feature type="transmembrane region" description="Helical" evidence="6">
    <location>
        <begin position="362"/>
        <end position="388"/>
    </location>
</feature>
<keyword evidence="4 6" id="KW-1133">Transmembrane helix</keyword>
<dbReference type="InterPro" id="IPR025857">
    <property type="entry name" value="MacB_PCD"/>
</dbReference>
<dbReference type="GO" id="GO:0044874">
    <property type="term" value="P:lipoprotein localization to outer membrane"/>
    <property type="evidence" value="ECO:0007669"/>
    <property type="project" value="TreeGrafter"/>
</dbReference>
<evidence type="ECO:0000256" key="3">
    <source>
        <dbReference type="ARBA" id="ARBA00022692"/>
    </source>
</evidence>
<organism evidence="9">
    <name type="scientific">hydrothermal vent metagenome</name>
    <dbReference type="NCBI Taxonomy" id="652676"/>
    <lineage>
        <taxon>unclassified sequences</taxon>
        <taxon>metagenomes</taxon>
        <taxon>ecological metagenomes</taxon>
    </lineage>
</organism>
<evidence type="ECO:0000259" key="7">
    <source>
        <dbReference type="Pfam" id="PF02687"/>
    </source>
</evidence>
<reference evidence="9" key="1">
    <citation type="submission" date="2018-06" db="EMBL/GenBank/DDBJ databases">
        <authorList>
            <person name="Zhirakovskaya E."/>
        </authorList>
    </citation>
    <scope>NUCLEOTIDE SEQUENCE</scope>
</reference>
<gene>
    <name evidence="9" type="ORF">MNBD_GAMMA18-2429</name>
</gene>
<comment type="subcellular location">
    <subcellularLocation>
        <location evidence="1">Cell membrane</location>
        <topology evidence="1">Multi-pass membrane protein</topology>
    </subcellularLocation>
</comment>
<evidence type="ECO:0000256" key="1">
    <source>
        <dbReference type="ARBA" id="ARBA00004651"/>
    </source>
</evidence>
<dbReference type="Pfam" id="PF02687">
    <property type="entry name" value="FtsX"/>
    <property type="match status" value="1"/>
</dbReference>
<proteinExistence type="predicted"/>
<feature type="transmembrane region" description="Helical" evidence="6">
    <location>
        <begin position="20"/>
        <end position="44"/>
    </location>
</feature>
<dbReference type="GO" id="GO:0098797">
    <property type="term" value="C:plasma membrane protein complex"/>
    <property type="evidence" value="ECO:0007669"/>
    <property type="project" value="TreeGrafter"/>
</dbReference>
<sequence>MKWLKLAIKNLLRNRRRAFVTVLITAVGVSAILIGGGFANFTYLSLKEMAARSSGHLIVAHPNYFDKEENTPMEFGLQGYQALAKTLKSDPDVRYAIARINFSGLISNGEKSTIFMGAGVDAKYEFKVKGPFLDVGSGSVLSKREREDDPKIMLGVDLAKSLSAKVNDSLTLMSTTVDGGLNAMDVTVQGIFSTGMPEVDKRSIIVNINTAQSLLVTDKVSSIALHLRETEATFKKYDQFTAQYPELAWETWLDQAFLYKGVKNLYNRIFGLLGFIIVMMVFFSIYNTVNMSVVERTREIGTLRAIGTYTHEITRNFVLEGMVIGVVGATIGITFAALASLGLSLAEIQMPPPPGQTNGYPLFIAIPANLYLIAAAMSLFICTLAAWLSSSKAAKKPIVGALSHV</sequence>
<feature type="transmembrane region" description="Helical" evidence="6">
    <location>
        <begin position="269"/>
        <end position="289"/>
    </location>
</feature>
<evidence type="ECO:0000256" key="2">
    <source>
        <dbReference type="ARBA" id="ARBA00022475"/>
    </source>
</evidence>
<feature type="transmembrane region" description="Helical" evidence="6">
    <location>
        <begin position="317"/>
        <end position="342"/>
    </location>
</feature>
<accession>A0A3B0Z705</accession>
<dbReference type="Pfam" id="PF12704">
    <property type="entry name" value="MacB_PCD"/>
    <property type="match status" value="1"/>
</dbReference>
<evidence type="ECO:0000256" key="6">
    <source>
        <dbReference type="SAM" id="Phobius"/>
    </source>
</evidence>
<feature type="domain" description="MacB-like periplasmic core" evidence="8">
    <location>
        <begin position="19"/>
        <end position="232"/>
    </location>
</feature>
<keyword evidence="3 6" id="KW-0812">Transmembrane</keyword>
<feature type="domain" description="ABC3 transporter permease C-terminal" evidence="7">
    <location>
        <begin position="272"/>
        <end position="398"/>
    </location>
</feature>
<evidence type="ECO:0000313" key="9">
    <source>
        <dbReference type="EMBL" id="VAW83983.1"/>
    </source>
</evidence>
<dbReference type="AlphaFoldDB" id="A0A3B0Z705"/>
<dbReference type="InterPro" id="IPR051447">
    <property type="entry name" value="Lipoprotein-release_system"/>
</dbReference>
<dbReference type="EMBL" id="UOFP01000019">
    <property type="protein sequence ID" value="VAW83983.1"/>
    <property type="molecule type" value="Genomic_DNA"/>
</dbReference>
<keyword evidence="2" id="KW-1003">Cell membrane</keyword>
<dbReference type="InterPro" id="IPR003838">
    <property type="entry name" value="ABC3_permease_C"/>
</dbReference>